<dbReference type="EMBL" id="GG657971">
    <property type="protein sequence ID" value="EFS20865.1"/>
    <property type="molecule type" value="Genomic_DNA"/>
</dbReference>
<dbReference type="BioCyc" id="FSP469605-HMP:GTSP-365-MONOMER"/>
<name>E5BFI4_9FUSO</name>
<protein>
    <submittedName>
        <fullName evidence="1">Uncharacterized protein</fullName>
    </submittedName>
</protein>
<reference evidence="1 2" key="1">
    <citation type="submission" date="2009-02" db="EMBL/GenBank/DDBJ databases">
        <title>The Genome Sequence of Fusobacterium sp. 3_1_5R.</title>
        <authorList>
            <consortium name="The Broad Institute Genome Sequencing Platform"/>
            <person name="Ward D."/>
            <person name="Young S.K."/>
            <person name="Kodira C.D."/>
            <person name="Zeng Q."/>
            <person name="Koehrsen M."/>
            <person name="Alvarado L."/>
            <person name="Berlin A."/>
            <person name="Borenstein D."/>
            <person name="Chen Z."/>
            <person name="Engels R."/>
            <person name="Freedman E."/>
            <person name="Gellesch M."/>
            <person name="Goldberg J."/>
            <person name="Griggs A."/>
            <person name="Gujja S."/>
            <person name="Heiman D."/>
            <person name="Hepburn T."/>
            <person name="Howarth C."/>
            <person name="Jen D."/>
            <person name="Larson L."/>
            <person name="Lewis B."/>
            <person name="Mehta T."/>
            <person name="Park D."/>
            <person name="Pearson M."/>
            <person name="Roberts A."/>
            <person name="Saif S."/>
            <person name="Shea T."/>
            <person name="Shenoy N."/>
            <person name="Sisk P."/>
            <person name="Stolte C."/>
            <person name="Sykes S."/>
            <person name="Walk T."/>
            <person name="White J."/>
            <person name="Yandava C."/>
            <person name="Allen-Vercoe E."/>
            <person name="Strauss J."/>
            <person name="Ambrose C."/>
            <person name="Lander E."/>
            <person name="Nusbaum C."/>
            <person name="Galagan J."/>
            <person name="Birren B."/>
        </authorList>
    </citation>
    <scope>NUCLEOTIDE SEQUENCE [LARGE SCALE GENOMIC DNA]</scope>
    <source>
        <strain evidence="1 2">3_1_5R</strain>
    </source>
</reference>
<sequence>MFEKVKEEFLKVISKEDAECIFNLIEDDITGFTSLTQMKREWIKVLFQS</sequence>
<proteinExistence type="predicted"/>
<keyword evidence="2" id="KW-1185">Reference proteome</keyword>
<dbReference type="AlphaFoldDB" id="E5BFI4"/>
<dbReference type="HOGENOM" id="CLU_3135997_0_0_0"/>
<accession>E5BFI4</accession>
<evidence type="ECO:0000313" key="2">
    <source>
        <dbReference type="Proteomes" id="UP000002975"/>
    </source>
</evidence>
<evidence type="ECO:0000313" key="1">
    <source>
        <dbReference type="EMBL" id="EFS20865.1"/>
    </source>
</evidence>
<dbReference type="Proteomes" id="UP000002975">
    <property type="component" value="Unassembled WGS sequence"/>
</dbReference>
<gene>
    <name evidence="1" type="ORF">FSBG_00362</name>
</gene>
<organism evidence="1 2">
    <name type="scientific">Fusobacterium gonidiaformans 3-1-5R</name>
    <dbReference type="NCBI Taxonomy" id="469605"/>
    <lineage>
        <taxon>Bacteria</taxon>
        <taxon>Fusobacteriati</taxon>
        <taxon>Fusobacteriota</taxon>
        <taxon>Fusobacteriia</taxon>
        <taxon>Fusobacteriales</taxon>
        <taxon>Fusobacteriaceae</taxon>
        <taxon>Fusobacterium</taxon>
    </lineage>
</organism>